<name>A0ABR2VV53_9FUNG</name>
<keyword evidence="2" id="KW-0472">Membrane</keyword>
<comment type="caution">
    <text evidence="3">The sequence shown here is derived from an EMBL/GenBank/DDBJ whole genome shotgun (WGS) entry which is preliminary data.</text>
</comment>
<feature type="compositionally biased region" description="Polar residues" evidence="1">
    <location>
        <begin position="120"/>
        <end position="132"/>
    </location>
</feature>
<feature type="region of interest" description="Disordered" evidence="1">
    <location>
        <begin position="188"/>
        <end position="228"/>
    </location>
</feature>
<keyword evidence="2" id="KW-0812">Transmembrane</keyword>
<feature type="region of interest" description="Disordered" evidence="1">
    <location>
        <begin position="96"/>
        <end position="154"/>
    </location>
</feature>
<feature type="region of interest" description="Disordered" evidence="1">
    <location>
        <begin position="272"/>
        <end position="312"/>
    </location>
</feature>
<accession>A0ABR2VV53</accession>
<keyword evidence="4" id="KW-1185">Reference proteome</keyword>
<gene>
    <name evidence="3" type="primary">VAC7_5</name>
    <name evidence="3" type="ORF">K7432_010971</name>
</gene>
<dbReference type="EMBL" id="JASJQH010007678">
    <property type="protein sequence ID" value="KAK9702983.1"/>
    <property type="molecule type" value="Genomic_DNA"/>
</dbReference>
<protein>
    <submittedName>
        <fullName evidence="3">Vacuolar inheritance and morphology protein</fullName>
    </submittedName>
</protein>
<proteinExistence type="predicted"/>
<feature type="region of interest" description="Disordered" evidence="1">
    <location>
        <begin position="51"/>
        <end position="73"/>
    </location>
</feature>
<reference evidence="3 4" key="1">
    <citation type="submission" date="2023-04" db="EMBL/GenBank/DDBJ databases">
        <title>Genome of Basidiobolus ranarum AG-B5.</title>
        <authorList>
            <person name="Stajich J.E."/>
            <person name="Carter-House D."/>
            <person name="Gryganskyi A."/>
        </authorList>
    </citation>
    <scope>NUCLEOTIDE SEQUENCE [LARGE SCALE GENOMIC DNA]</scope>
    <source>
        <strain evidence="3 4">AG-B5</strain>
    </source>
</reference>
<feature type="transmembrane region" description="Helical" evidence="2">
    <location>
        <begin position="341"/>
        <end position="362"/>
    </location>
</feature>
<dbReference type="Proteomes" id="UP001479436">
    <property type="component" value="Unassembled WGS sequence"/>
</dbReference>
<feature type="compositionally biased region" description="Polar residues" evidence="1">
    <location>
        <begin position="51"/>
        <end position="60"/>
    </location>
</feature>
<evidence type="ECO:0000256" key="1">
    <source>
        <dbReference type="SAM" id="MobiDB-lite"/>
    </source>
</evidence>
<dbReference type="PANTHER" id="PTHR28258:SF1">
    <property type="entry name" value="VACUOLAR SEGREGATION PROTEIN 7"/>
    <property type="match status" value="1"/>
</dbReference>
<organism evidence="3 4">
    <name type="scientific">Basidiobolus ranarum</name>
    <dbReference type="NCBI Taxonomy" id="34480"/>
    <lineage>
        <taxon>Eukaryota</taxon>
        <taxon>Fungi</taxon>
        <taxon>Fungi incertae sedis</taxon>
        <taxon>Zoopagomycota</taxon>
        <taxon>Entomophthoromycotina</taxon>
        <taxon>Basidiobolomycetes</taxon>
        <taxon>Basidiobolales</taxon>
        <taxon>Basidiobolaceae</taxon>
        <taxon>Basidiobolus</taxon>
    </lineage>
</organism>
<dbReference type="PANTHER" id="PTHR28258">
    <property type="entry name" value="VACUOLAR SEGREGATION PROTEIN 7"/>
    <property type="match status" value="1"/>
</dbReference>
<keyword evidence="2" id="KW-1133">Transmembrane helix</keyword>
<dbReference type="Pfam" id="PF12751">
    <property type="entry name" value="Vac7"/>
    <property type="match status" value="1"/>
</dbReference>
<feature type="compositionally biased region" description="Polar residues" evidence="1">
    <location>
        <begin position="299"/>
        <end position="311"/>
    </location>
</feature>
<sequence>MLDRLTDLDDHELDEQAALFLHSKNAKRTPSLQSAQPSQSKLLAINVKQNPNSDAESAANSYDDKGGSKSRIFSEPLLSEKRGIIKTKPSVNTLQPRELSIERVDASDNNMRGSLRSKKNPVQASPGSMSSKTRGKKKLRPALNNDERKPSALFPGNLGARMTVYVSDVGDESDEEFVYPKYRSQSRLANQKSGPLCDKLDRRSPINSPLFSPRTPVPSQSASPLVSDGEYFKSGEYERVGNSNKFYDSGSSIDSEGDDGYFSAKWKNGARGAKSQLNSPNHRHKSVTPGKEFSRRGQGYTSPSHQASRVQSDVDETLPLFWKMNPSEARRRRNRNQQKRNPLIGTLSLVFLGIVCCFIYAFSTIPLTDVSLTAVTNVLAAEKELVFDAHLKGKNWNIWAVEISTVDVGIFATPIKKNNTESRIARSSEDIINEVGSNLQEKRGTRPAEFLGNLDHLDEPIMFNRGNGISGTPNNVTAQFRLRNPGGVADEAENKWYQILRHPYELTFRGVLKYRLFFKSYAIRVCAIQGIDPTGDETKYEPLVVCDRENWDPRDFPEFRS</sequence>
<evidence type="ECO:0000313" key="4">
    <source>
        <dbReference type="Proteomes" id="UP001479436"/>
    </source>
</evidence>
<evidence type="ECO:0000256" key="2">
    <source>
        <dbReference type="SAM" id="Phobius"/>
    </source>
</evidence>
<dbReference type="InterPro" id="IPR024260">
    <property type="entry name" value="Vac7"/>
</dbReference>
<evidence type="ECO:0000313" key="3">
    <source>
        <dbReference type="EMBL" id="KAK9702983.1"/>
    </source>
</evidence>